<dbReference type="InterPro" id="IPR003777">
    <property type="entry name" value="XdhC_CoxI"/>
</dbReference>
<dbReference type="PANTHER" id="PTHR30388">
    <property type="entry name" value="ALDEHYDE OXIDOREDUCTASE MOLYBDENUM COFACTOR ASSEMBLY PROTEIN"/>
    <property type="match status" value="1"/>
</dbReference>
<dbReference type="PANTHER" id="PTHR30388:SF4">
    <property type="entry name" value="MOLYBDENUM COFACTOR INSERTION CHAPERONE PAOD"/>
    <property type="match status" value="1"/>
</dbReference>
<dbReference type="Proteomes" id="UP001611415">
    <property type="component" value="Unassembled WGS sequence"/>
</dbReference>
<dbReference type="Pfam" id="PF02625">
    <property type="entry name" value="XdhC_CoxI"/>
    <property type="match status" value="1"/>
</dbReference>
<gene>
    <name evidence="2" type="ORF">ACH49W_26710</name>
</gene>
<evidence type="ECO:0000259" key="1">
    <source>
        <dbReference type="Pfam" id="PF02625"/>
    </source>
</evidence>
<evidence type="ECO:0000313" key="3">
    <source>
        <dbReference type="Proteomes" id="UP001611415"/>
    </source>
</evidence>
<reference evidence="2 3" key="1">
    <citation type="submission" date="2024-10" db="EMBL/GenBank/DDBJ databases">
        <title>The Natural Products Discovery Center: Release of the First 8490 Sequenced Strains for Exploring Actinobacteria Biosynthetic Diversity.</title>
        <authorList>
            <person name="Kalkreuter E."/>
            <person name="Kautsar S.A."/>
            <person name="Yang D."/>
            <person name="Bader C.D."/>
            <person name="Teijaro C.N."/>
            <person name="Fluegel L."/>
            <person name="Davis C.M."/>
            <person name="Simpson J.R."/>
            <person name="Lauterbach L."/>
            <person name="Steele A.D."/>
            <person name="Gui C."/>
            <person name="Meng S."/>
            <person name="Li G."/>
            <person name="Viehrig K."/>
            <person name="Ye F."/>
            <person name="Su P."/>
            <person name="Kiefer A.F."/>
            <person name="Nichols A."/>
            <person name="Cepeda A.J."/>
            <person name="Yan W."/>
            <person name="Fan B."/>
            <person name="Jiang Y."/>
            <person name="Adhikari A."/>
            <person name="Zheng C.-J."/>
            <person name="Schuster L."/>
            <person name="Cowan T.M."/>
            <person name="Smanski M.J."/>
            <person name="Chevrette M.G."/>
            <person name="De Carvalho L.P.S."/>
            <person name="Shen B."/>
        </authorList>
    </citation>
    <scope>NUCLEOTIDE SEQUENCE [LARGE SCALE GENOMIC DNA]</scope>
    <source>
        <strain evidence="2 3">NPDC019275</strain>
    </source>
</reference>
<accession>A0ABW7X781</accession>
<protein>
    <submittedName>
        <fullName evidence="2">XdhC family protein</fullName>
    </submittedName>
</protein>
<dbReference type="EMBL" id="JBIRYO010000020">
    <property type="protein sequence ID" value="MFI2476990.1"/>
    <property type="molecule type" value="Genomic_DNA"/>
</dbReference>
<dbReference type="InterPro" id="IPR052698">
    <property type="entry name" value="MoCofactor_Util/Proc"/>
</dbReference>
<evidence type="ECO:0000313" key="2">
    <source>
        <dbReference type="EMBL" id="MFI2476990.1"/>
    </source>
</evidence>
<proteinExistence type="predicted"/>
<organism evidence="2 3">
    <name type="scientific">Nocardia xishanensis</name>
    <dbReference type="NCBI Taxonomy" id="238964"/>
    <lineage>
        <taxon>Bacteria</taxon>
        <taxon>Bacillati</taxon>
        <taxon>Actinomycetota</taxon>
        <taxon>Actinomycetes</taxon>
        <taxon>Mycobacteriales</taxon>
        <taxon>Nocardiaceae</taxon>
        <taxon>Nocardia</taxon>
    </lineage>
</organism>
<comment type="caution">
    <text evidence="2">The sequence shown here is derived from an EMBL/GenBank/DDBJ whole genome shotgun (WGS) entry which is preliminary data.</text>
</comment>
<keyword evidence="3" id="KW-1185">Reference proteome</keyword>
<name>A0ABW7X781_9NOCA</name>
<feature type="domain" description="XdhC- CoxI" evidence="1">
    <location>
        <begin position="11"/>
        <end position="41"/>
    </location>
</feature>
<dbReference type="RefSeq" id="WP_357409879.1">
    <property type="nucleotide sequence ID" value="NZ_JBEYCD010000017.1"/>
</dbReference>
<sequence>MREVLPQLREWFDAEEPFVIATVVASKGSAPREPGAVMAVATVVSSPALLGAQLYVWPDRVEQMLGGASGLDAAVAEDTRGMLAQGATGIRHYGPNGERRLDDVVVFVQAYAPPPRMLVFGAIDFTSAVARIGNSWAIT</sequence>